<comment type="caution">
    <text evidence="1">The sequence shown here is derived from an EMBL/GenBank/DDBJ whole genome shotgun (WGS) entry which is preliminary data.</text>
</comment>
<dbReference type="EMBL" id="JABFAE010000002">
    <property type="protein sequence ID" value="MBA0823763.1"/>
    <property type="molecule type" value="Genomic_DNA"/>
</dbReference>
<proteinExistence type="predicted"/>
<dbReference type="AlphaFoldDB" id="A0A7J9IPJ3"/>
<feature type="non-terminal residue" evidence="1">
    <location>
        <position position="42"/>
    </location>
</feature>
<evidence type="ECO:0000313" key="2">
    <source>
        <dbReference type="Proteomes" id="UP000593575"/>
    </source>
</evidence>
<evidence type="ECO:0000313" key="1">
    <source>
        <dbReference type="EMBL" id="MBA0823763.1"/>
    </source>
</evidence>
<sequence length="42" mass="4689">MIVGSAYVVGIIMRYWSDKNVQVYTIVSGNKVTSKCRVIVPI</sequence>
<gene>
    <name evidence="1" type="ORF">Goarm_020469</name>
</gene>
<reference evidence="1 2" key="1">
    <citation type="journal article" date="2019" name="Genome Biol. Evol.">
        <title>Insights into the evolution of the New World diploid cottons (Gossypium, subgenus Houzingenia) based on genome sequencing.</title>
        <authorList>
            <person name="Grover C.E."/>
            <person name="Arick M.A. 2nd"/>
            <person name="Thrash A."/>
            <person name="Conover J.L."/>
            <person name="Sanders W.S."/>
            <person name="Peterson D.G."/>
            <person name="Frelichowski J.E."/>
            <person name="Scheffler J.A."/>
            <person name="Scheffler B.E."/>
            <person name="Wendel J.F."/>
        </authorList>
    </citation>
    <scope>NUCLEOTIDE SEQUENCE [LARGE SCALE GENOMIC DNA]</scope>
    <source>
        <strain evidence="1">6</strain>
        <tissue evidence="1">Leaf</tissue>
    </source>
</reference>
<protein>
    <submittedName>
        <fullName evidence="1">Uncharacterized protein</fullName>
    </submittedName>
</protein>
<dbReference type="Proteomes" id="UP000593575">
    <property type="component" value="Unassembled WGS sequence"/>
</dbReference>
<keyword evidence="2" id="KW-1185">Reference proteome</keyword>
<name>A0A7J9IPJ3_9ROSI</name>
<accession>A0A7J9IPJ3</accession>
<organism evidence="1 2">
    <name type="scientific">Gossypium armourianum</name>
    <dbReference type="NCBI Taxonomy" id="34283"/>
    <lineage>
        <taxon>Eukaryota</taxon>
        <taxon>Viridiplantae</taxon>
        <taxon>Streptophyta</taxon>
        <taxon>Embryophyta</taxon>
        <taxon>Tracheophyta</taxon>
        <taxon>Spermatophyta</taxon>
        <taxon>Magnoliopsida</taxon>
        <taxon>eudicotyledons</taxon>
        <taxon>Gunneridae</taxon>
        <taxon>Pentapetalae</taxon>
        <taxon>rosids</taxon>
        <taxon>malvids</taxon>
        <taxon>Malvales</taxon>
        <taxon>Malvaceae</taxon>
        <taxon>Malvoideae</taxon>
        <taxon>Gossypium</taxon>
    </lineage>
</organism>